<protein>
    <submittedName>
        <fullName evidence="1">Uncharacterized protein</fullName>
    </submittedName>
</protein>
<reference evidence="1" key="1">
    <citation type="submission" date="2020-04" db="EMBL/GenBank/DDBJ databases">
        <authorList>
            <person name="Alioto T."/>
            <person name="Alioto T."/>
            <person name="Gomez Garrido J."/>
        </authorList>
    </citation>
    <scope>NUCLEOTIDE SEQUENCE</scope>
    <source>
        <strain evidence="1">A484AB</strain>
    </source>
</reference>
<accession>A0A7D9IKK2</accession>
<proteinExistence type="predicted"/>
<dbReference type="OrthoDB" id="5982080at2759"/>
<keyword evidence="2" id="KW-1185">Reference proteome</keyword>
<dbReference type="PANTHER" id="PTHR31424">
    <property type="entry name" value="PROTEIN CBG23806"/>
    <property type="match status" value="1"/>
</dbReference>
<name>A0A7D9IKK2_PARCT</name>
<dbReference type="AlphaFoldDB" id="A0A7D9IKK2"/>
<dbReference type="PANTHER" id="PTHR31424:SF3">
    <property type="entry name" value="RING-TYPE DOMAIN-CONTAINING PROTEIN"/>
    <property type="match status" value="1"/>
</dbReference>
<dbReference type="EMBL" id="CACRXK020006951">
    <property type="protein sequence ID" value="CAB4010906.1"/>
    <property type="molecule type" value="Genomic_DNA"/>
</dbReference>
<gene>
    <name evidence="1" type="ORF">PACLA_8A019237</name>
</gene>
<evidence type="ECO:0000313" key="1">
    <source>
        <dbReference type="EMBL" id="CAB4010906.1"/>
    </source>
</evidence>
<feature type="non-terminal residue" evidence="1">
    <location>
        <position position="197"/>
    </location>
</feature>
<comment type="caution">
    <text evidence="1">The sequence shown here is derived from an EMBL/GenBank/DDBJ whole genome shotgun (WGS) entry which is preliminary data.</text>
</comment>
<evidence type="ECO:0000313" key="2">
    <source>
        <dbReference type="Proteomes" id="UP001152795"/>
    </source>
</evidence>
<feature type="non-terminal residue" evidence="1">
    <location>
        <position position="1"/>
    </location>
</feature>
<organism evidence="1 2">
    <name type="scientific">Paramuricea clavata</name>
    <name type="common">Red gorgonian</name>
    <name type="synonym">Violescent sea-whip</name>
    <dbReference type="NCBI Taxonomy" id="317549"/>
    <lineage>
        <taxon>Eukaryota</taxon>
        <taxon>Metazoa</taxon>
        <taxon>Cnidaria</taxon>
        <taxon>Anthozoa</taxon>
        <taxon>Octocorallia</taxon>
        <taxon>Malacalcyonacea</taxon>
        <taxon>Plexauridae</taxon>
        <taxon>Paramuricea</taxon>
    </lineage>
</organism>
<dbReference type="Proteomes" id="UP001152795">
    <property type="component" value="Unassembled WGS sequence"/>
</dbReference>
<sequence>WRNNKIKLSGDGTNIGKQMSVVNITFTILNEKKIAMSEKGNYILAVIKTSESYDTLAESLADIITKMQDLQKISVDDKTFDFEYFLGGDWKFLACVCGVGAANANHACIWCKCANLDRCDTIHISKNSRIQGSEGLQELWKYHFILHNGHLLLRFELGILQSDSLETNAGAKLVIDIHVQSSDQCFEDVNIDHARYY</sequence>